<dbReference type="Gene3D" id="1.10.10.10">
    <property type="entry name" value="Winged helix-like DNA-binding domain superfamily/Winged helix DNA-binding domain"/>
    <property type="match status" value="1"/>
</dbReference>
<reference evidence="6 7" key="1">
    <citation type="journal article" date="2015" name="Genome Announc.">
        <title>Expanding the biotechnology potential of lactobacilli through comparative genomics of 213 strains and associated genera.</title>
        <authorList>
            <person name="Sun Z."/>
            <person name="Harris H.M."/>
            <person name="McCann A."/>
            <person name="Guo C."/>
            <person name="Argimon S."/>
            <person name="Zhang W."/>
            <person name="Yang X."/>
            <person name="Jeffery I.B."/>
            <person name="Cooney J.C."/>
            <person name="Kagawa T.F."/>
            <person name="Liu W."/>
            <person name="Song Y."/>
            <person name="Salvetti E."/>
            <person name="Wrobel A."/>
            <person name="Rasinkangas P."/>
            <person name="Parkhill J."/>
            <person name="Rea M.C."/>
            <person name="O'Sullivan O."/>
            <person name="Ritari J."/>
            <person name="Douillard F.P."/>
            <person name="Paul Ross R."/>
            <person name="Yang R."/>
            <person name="Briner A.E."/>
            <person name="Felis G.E."/>
            <person name="de Vos W.M."/>
            <person name="Barrangou R."/>
            <person name="Klaenhammer T.R."/>
            <person name="Caufield P.W."/>
            <person name="Cui Y."/>
            <person name="Zhang H."/>
            <person name="O'Toole P.W."/>
        </authorList>
    </citation>
    <scope>NUCLEOTIDE SEQUENCE [LARGE SCALE GENOMIC DNA]</scope>
    <source>
        <strain evidence="6 7">DSM 19910</strain>
    </source>
</reference>
<dbReference type="PANTHER" id="PTHR37296">
    <property type="entry name" value="CONSERVED VIRULENCE FACTOR B"/>
    <property type="match status" value="1"/>
</dbReference>
<proteinExistence type="inferred from homology"/>
<dbReference type="InterPro" id="IPR036388">
    <property type="entry name" value="WH-like_DNA-bd_sf"/>
</dbReference>
<evidence type="ECO:0000313" key="7">
    <source>
        <dbReference type="Proteomes" id="UP000051621"/>
    </source>
</evidence>
<dbReference type="Pfam" id="PF13509">
    <property type="entry name" value="S1_2"/>
    <property type="match status" value="1"/>
</dbReference>
<feature type="domain" description="Conserved virulence factor B-like winged helix" evidence="3">
    <location>
        <begin position="230"/>
        <end position="287"/>
    </location>
</feature>
<organism evidence="6 7">
    <name type="scientific">Liquorilactobacillus capillatus DSM 19910</name>
    <dbReference type="NCBI Taxonomy" id="1423731"/>
    <lineage>
        <taxon>Bacteria</taxon>
        <taxon>Bacillati</taxon>
        <taxon>Bacillota</taxon>
        <taxon>Bacilli</taxon>
        <taxon>Lactobacillales</taxon>
        <taxon>Lactobacillaceae</taxon>
        <taxon>Liquorilactobacillus</taxon>
    </lineage>
</organism>
<protein>
    <recommendedName>
        <fullName evidence="8">RNA-binding protein</fullName>
    </recommendedName>
</protein>
<dbReference type="InterPro" id="IPR039566">
    <property type="entry name" value="CvfB_S1_st"/>
</dbReference>
<dbReference type="Gene3D" id="2.40.50.140">
    <property type="entry name" value="Nucleic acid-binding proteins"/>
    <property type="match status" value="2"/>
</dbReference>
<dbReference type="Pfam" id="PF21191">
    <property type="entry name" value="CvfB_1st"/>
    <property type="match status" value="1"/>
</dbReference>
<keyword evidence="7" id="KW-1185">Reference proteome</keyword>
<dbReference type="InterPro" id="IPR048587">
    <property type="entry name" value="CvfB_S1_3rd"/>
</dbReference>
<evidence type="ECO:0000259" key="4">
    <source>
        <dbReference type="Pfam" id="PF21191"/>
    </source>
</evidence>
<evidence type="ECO:0000313" key="6">
    <source>
        <dbReference type="EMBL" id="KRL01238.1"/>
    </source>
</evidence>
<comment type="similarity">
    <text evidence="1">Belongs to the CvfB family.</text>
</comment>
<feature type="domain" description="Conserved virulence factor B second S1" evidence="4">
    <location>
        <begin position="77"/>
        <end position="138"/>
    </location>
</feature>
<accession>A0A0R1LZS2</accession>
<dbReference type="Gene3D" id="2.40.50.330">
    <property type="match status" value="1"/>
</dbReference>
<dbReference type="InterPro" id="IPR014464">
    <property type="entry name" value="CvfB_fam"/>
</dbReference>
<dbReference type="RefSeq" id="WP_057744489.1">
    <property type="nucleotide sequence ID" value="NZ_AZEF01000027.1"/>
</dbReference>
<dbReference type="PANTHER" id="PTHR37296:SF1">
    <property type="entry name" value="CONSERVED VIRULENCE FACTOR B"/>
    <property type="match status" value="1"/>
</dbReference>
<dbReference type="Pfam" id="PF21543">
    <property type="entry name" value="CvfB_2nd"/>
    <property type="match status" value="1"/>
</dbReference>
<dbReference type="InterPro" id="IPR048588">
    <property type="entry name" value="CvfB_S1_2nd"/>
</dbReference>
<dbReference type="Proteomes" id="UP000051621">
    <property type="component" value="Unassembled WGS sequence"/>
</dbReference>
<evidence type="ECO:0000259" key="3">
    <source>
        <dbReference type="Pfam" id="PF17783"/>
    </source>
</evidence>
<dbReference type="OrthoDB" id="9801597at2"/>
<comment type="caution">
    <text evidence="6">The sequence shown here is derived from an EMBL/GenBank/DDBJ whole genome shotgun (WGS) entry which is preliminary data.</text>
</comment>
<gene>
    <name evidence="6" type="ORF">FC81_GL001379</name>
</gene>
<dbReference type="STRING" id="1423731.FC81_GL001379"/>
<evidence type="ECO:0008006" key="8">
    <source>
        <dbReference type="Google" id="ProtNLM"/>
    </source>
</evidence>
<dbReference type="Pfam" id="PF17783">
    <property type="entry name" value="WHD_CvfB"/>
    <property type="match status" value="1"/>
</dbReference>
<sequence>MENELKDLIGRVITAVATDENDEFYFMQQKGLTFRLAKDELEQPVKIGTAVTGFAYENAEHELQLTKKVPQSGLNQYAFGEVVNVRRNLGVFVDIGLPNKDIVVSLDDLPEVTKIWPKKGDRLMIGLKIDNKNRLWGELASEEIFRGLAAKADQKMQNKDVEATAYRMKIAGTHVLTDDYYLGFIHPSERDDEPRLGQKLQARVIGVRPDGILNLSLRPRAYEAISDDAQMILAALKHQNGELGYTDKSTPDEIKAFFGISKGQFKRAVGHLMKAGLVRQADGRLILNQQD</sequence>
<dbReference type="PIRSF" id="PIRSF012524">
    <property type="entry name" value="YitL_S1"/>
    <property type="match status" value="1"/>
</dbReference>
<dbReference type="InterPro" id="IPR040764">
    <property type="entry name" value="CvfB_WH"/>
</dbReference>
<name>A0A0R1LZS2_9LACO</name>
<evidence type="ECO:0000259" key="5">
    <source>
        <dbReference type="Pfam" id="PF21543"/>
    </source>
</evidence>
<feature type="domain" description="Conserved virulence factor B third S1" evidence="5">
    <location>
        <begin position="145"/>
        <end position="219"/>
    </location>
</feature>
<dbReference type="AlphaFoldDB" id="A0A0R1LZS2"/>
<dbReference type="EMBL" id="AZEF01000027">
    <property type="protein sequence ID" value="KRL01238.1"/>
    <property type="molecule type" value="Genomic_DNA"/>
</dbReference>
<dbReference type="PATRIC" id="fig|1423731.3.peg.1418"/>
<feature type="domain" description="Conserved virulence factor B first S1" evidence="2">
    <location>
        <begin position="9"/>
        <end position="66"/>
    </location>
</feature>
<evidence type="ECO:0000256" key="1">
    <source>
        <dbReference type="PIRNR" id="PIRNR012524"/>
    </source>
</evidence>
<dbReference type="InterPro" id="IPR012340">
    <property type="entry name" value="NA-bd_OB-fold"/>
</dbReference>
<evidence type="ECO:0000259" key="2">
    <source>
        <dbReference type="Pfam" id="PF13509"/>
    </source>
</evidence>